<dbReference type="InterPro" id="IPR007353">
    <property type="entry name" value="DUF421"/>
</dbReference>
<keyword evidence="3" id="KW-1003">Cell membrane</keyword>
<keyword evidence="6 7" id="KW-0472">Membrane</keyword>
<protein>
    <recommendedName>
        <fullName evidence="8">YetF C-terminal domain-containing protein</fullName>
    </recommendedName>
</protein>
<organism evidence="9 10">
    <name type="scientific">Profundibacterium mesophilum KAUST100406-0324</name>
    <dbReference type="NCBI Taxonomy" id="1037889"/>
    <lineage>
        <taxon>Bacteria</taxon>
        <taxon>Pseudomonadati</taxon>
        <taxon>Pseudomonadota</taxon>
        <taxon>Alphaproteobacteria</taxon>
        <taxon>Rhodobacterales</taxon>
        <taxon>Roseobacteraceae</taxon>
        <taxon>Profundibacterium</taxon>
    </lineage>
</organism>
<keyword evidence="5 7" id="KW-1133">Transmembrane helix</keyword>
<feature type="transmembrane region" description="Helical" evidence="7">
    <location>
        <begin position="58"/>
        <end position="75"/>
    </location>
</feature>
<comment type="similarity">
    <text evidence="2">Belongs to the UPF0702 family.</text>
</comment>
<dbReference type="InterPro" id="IPR023090">
    <property type="entry name" value="UPF0702_alpha/beta_dom_sf"/>
</dbReference>
<keyword evidence="4 7" id="KW-0812">Transmembrane</keyword>
<dbReference type="Proteomes" id="UP000698242">
    <property type="component" value="Unassembled WGS sequence"/>
</dbReference>
<sequence>MELLETVPRALAALVLVIVLARLNGLRSFSKMSGFDFILTVASGSVFAAAITNTGTKFYAALAGLVAIWIVQSLTSRLRSMAAPVEQAVDNTPLLLMENGEMLLHNMAKAQITRADLLSKLREANALDMSLVRAVVFETTGNVSVLYGSPDDPMDDALLSDVRR</sequence>
<evidence type="ECO:0000256" key="5">
    <source>
        <dbReference type="ARBA" id="ARBA00022989"/>
    </source>
</evidence>
<dbReference type="Pfam" id="PF04239">
    <property type="entry name" value="DUF421"/>
    <property type="match status" value="1"/>
</dbReference>
<comment type="subcellular location">
    <subcellularLocation>
        <location evidence="1">Cell membrane</location>
        <topology evidence="1">Multi-pass membrane protein</topology>
    </subcellularLocation>
</comment>
<evidence type="ECO:0000256" key="6">
    <source>
        <dbReference type="ARBA" id="ARBA00023136"/>
    </source>
</evidence>
<accession>A0A921TCR8</accession>
<feature type="domain" description="YetF C-terminal" evidence="8">
    <location>
        <begin position="85"/>
        <end position="147"/>
    </location>
</feature>
<evidence type="ECO:0000256" key="2">
    <source>
        <dbReference type="ARBA" id="ARBA00006448"/>
    </source>
</evidence>
<evidence type="ECO:0000313" key="9">
    <source>
        <dbReference type="EMBL" id="KAF0676003.1"/>
    </source>
</evidence>
<dbReference type="EMBL" id="APKE01000020">
    <property type="protein sequence ID" value="KAF0676003.1"/>
    <property type="molecule type" value="Genomic_DNA"/>
</dbReference>
<keyword evidence="10" id="KW-1185">Reference proteome</keyword>
<proteinExistence type="inferred from homology"/>
<dbReference type="PANTHER" id="PTHR34582:SF6">
    <property type="entry name" value="UPF0702 TRANSMEMBRANE PROTEIN YCAP"/>
    <property type="match status" value="1"/>
</dbReference>
<evidence type="ECO:0000313" key="10">
    <source>
        <dbReference type="Proteomes" id="UP000698242"/>
    </source>
</evidence>
<reference evidence="9" key="1">
    <citation type="submission" date="2013-03" db="EMBL/GenBank/DDBJ databases">
        <title>Genome Sequence of the Profundibacterium mesophilum strain KAUST100406-0324T from Red Sea, a novel genus in the family Rhodobacteraceae.</title>
        <authorList>
            <person name="Essack M."/>
            <person name="Alam I."/>
            <person name="Lafi F."/>
            <person name="Alawi W."/>
            <person name="Kamanu F."/>
            <person name="Al-Suwailem A."/>
            <person name="Lee O.O."/>
            <person name="Xu Y."/>
            <person name="Bajic V."/>
            <person name="Qian P.-Y."/>
            <person name="Archer J."/>
        </authorList>
    </citation>
    <scope>NUCLEOTIDE SEQUENCE</scope>
    <source>
        <strain evidence="9">KAUST100406-0324</strain>
    </source>
</reference>
<dbReference type="Gene3D" id="3.30.240.20">
    <property type="entry name" value="bsu07140 like domains"/>
    <property type="match status" value="1"/>
</dbReference>
<evidence type="ECO:0000259" key="8">
    <source>
        <dbReference type="Pfam" id="PF04239"/>
    </source>
</evidence>
<evidence type="ECO:0000256" key="4">
    <source>
        <dbReference type="ARBA" id="ARBA00022692"/>
    </source>
</evidence>
<evidence type="ECO:0000256" key="1">
    <source>
        <dbReference type="ARBA" id="ARBA00004651"/>
    </source>
</evidence>
<evidence type="ECO:0000256" key="3">
    <source>
        <dbReference type="ARBA" id="ARBA00022475"/>
    </source>
</evidence>
<comment type="caution">
    <text evidence="9">The sequence shown here is derived from an EMBL/GenBank/DDBJ whole genome shotgun (WGS) entry which is preliminary data.</text>
</comment>
<evidence type="ECO:0000256" key="7">
    <source>
        <dbReference type="SAM" id="Phobius"/>
    </source>
</evidence>
<dbReference type="RefSeq" id="WP_159965322.1">
    <property type="nucleotide sequence ID" value="NZ_APKE01000020.1"/>
</dbReference>
<dbReference type="OrthoDB" id="9793799at2"/>
<dbReference type="AlphaFoldDB" id="A0A921TCR8"/>
<gene>
    <name evidence="9" type="ORF">PMES_01759</name>
</gene>
<feature type="transmembrane region" description="Helical" evidence="7">
    <location>
        <begin position="6"/>
        <end position="23"/>
    </location>
</feature>
<dbReference type="GO" id="GO:0005886">
    <property type="term" value="C:plasma membrane"/>
    <property type="evidence" value="ECO:0007669"/>
    <property type="project" value="UniProtKB-SubCell"/>
</dbReference>
<dbReference type="PANTHER" id="PTHR34582">
    <property type="entry name" value="UPF0702 TRANSMEMBRANE PROTEIN YCAP"/>
    <property type="match status" value="1"/>
</dbReference>
<name>A0A921TCR8_9RHOB</name>